<reference evidence="2 3" key="1">
    <citation type="submission" date="2023-12" db="EMBL/GenBank/DDBJ databases">
        <title>Novel species of the genus Arcicella isolated from rivers.</title>
        <authorList>
            <person name="Lu H."/>
        </authorList>
    </citation>
    <scope>NUCLEOTIDE SEQUENCE [LARGE SCALE GENOMIC DNA]</scope>
    <source>
        <strain evidence="2 3">DC25W</strain>
    </source>
</reference>
<evidence type="ECO:0000313" key="3">
    <source>
        <dbReference type="Proteomes" id="UP001302222"/>
    </source>
</evidence>
<dbReference type="Proteomes" id="UP001302222">
    <property type="component" value="Unassembled WGS sequence"/>
</dbReference>
<comment type="caution">
    <text evidence="2">The sequence shown here is derived from an EMBL/GenBank/DDBJ whole genome shotgun (WGS) entry which is preliminary data.</text>
</comment>
<accession>A0ABU5SDH0</accession>
<dbReference type="EMBL" id="JAYGIM010000001">
    <property type="protein sequence ID" value="MEA5425341.1"/>
    <property type="molecule type" value="Genomic_DNA"/>
</dbReference>
<dbReference type="PROSITE" id="PS51296">
    <property type="entry name" value="RIESKE"/>
    <property type="match status" value="1"/>
</dbReference>
<dbReference type="RefSeq" id="WP_323255448.1">
    <property type="nucleotide sequence ID" value="NZ_JAYGIM010000001.1"/>
</dbReference>
<feature type="domain" description="Rieske" evidence="1">
    <location>
        <begin position="142"/>
        <end position="164"/>
    </location>
</feature>
<evidence type="ECO:0000313" key="2">
    <source>
        <dbReference type="EMBL" id="MEA5425341.1"/>
    </source>
</evidence>
<gene>
    <name evidence="2" type="ORF">VB798_02075</name>
</gene>
<dbReference type="InterPro" id="IPR017941">
    <property type="entry name" value="Rieske_2Fe-2S"/>
</dbReference>
<organism evidence="2 3">
    <name type="scientific">Arcicella lustrica</name>
    <dbReference type="NCBI Taxonomy" id="2984196"/>
    <lineage>
        <taxon>Bacteria</taxon>
        <taxon>Pseudomonadati</taxon>
        <taxon>Bacteroidota</taxon>
        <taxon>Cytophagia</taxon>
        <taxon>Cytophagales</taxon>
        <taxon>Flectobacillaceae</taxon>
        <taxon>Arcicella</taxon>
    </lineage>
</organism>
<keyword evidence="3" id="KW-1185">Reference proteome</keyword>
<proteinExistence type="predicted"/>
<evidence type="ECO:0000259" key="1">
    <source>
        <dbReference type="PROSITE" id="PS51296"/>
    </source>
</evidence>
<sequence>MKAVLTPIDETTQLTVGKSYPVRCAKMKDGSLIPILGKKHADPELGVVGEHYHIDGRFFLPKSVTEKYQIDDEGRTNVILCADEVDIDWNCIVELVVKQKKCVRLTTGVNPPSREATSIWAHLKGLKYYKWYDKFLGKEVNENICPHLGTKMIEHDGVLVCPLHNLKACKKAKIIIK</sequence>
<name>A0ABU5SDH0_9BACT</name>
<protein>
    <recommendedName>
        <fullName evidence="1">Rieske domain-containing protein</fullName>
    </recommendedName>
</protein>